<reference evidence="2" key="1">
    <citation type="submission" date="2022-11" db="EMBL/GenBank/DDBJ databases">
        <authorList>
            <person name="Kikuchi T."/>
        </authorList>
    </citation>
    <scope>NUCLEOTIDE SEQUENCE</scope>
    <source>
        <strain evidence="2">PS1010</strain>
    </source>
</reference>
<comment type="caution">
    <text evidence="2">The sequence shown here is derived from an EMBL/GenBank/DDBJ whole genome shotgun (WGS) entry which is preliminary data.</text>
</comment>
<organism evidence="2 3">
    <name type="scientific">Caenorhabditis angaria</name>
    <dbReference type="NCBI Taxonomy" id="860376"/>
    <lineage>
        <taxon>Eukaryota</taxon>
        <taxon>Metazoa</taxon>
        <taxon>Ecdysozoa</taxon>
        <taxon>Nematoda</taxon>
        <taxon>Chromadorea</taxon>
        <taxon>Rhabditida</taxon>
        <taxon>Rhabditina</taxon>
        <taxon>Rhabditomorpha</taxon>
        <taxon>Rhabditoidea</taxon>
        <taxon>Rhabditidae</taxon>
        <taxon>Peloderinae</taxon>
        <taxon>Caenorhabditis</taxon>
    </lineage>
</organism>
<dbReference type="EMBL" id="CANHGI010000003">
    <property type="protein sequence ID" value="CAI5444085.1"/>
    <property type="molecule type" value="Genomic_DNA"/>
</dbReference>
<feature type="region of interest" description="Disordered" evidence="1">
    <location>
        <begin position="512"/>
        <end position="536"/>
    </location>
</feature>
<feature type="compositionally biased region" description="Low complexity" evidence="1">
    <location>
        <begin position="520"/>
        <end position="529"/>
    </location>
</feature>
<accession>A0A9P1N159</accession>
<evidence type="ECO:0000313" key="2">
    <source>
        <dbReference type="EMBL" id="CAI5444085.1"/>
    </source>
</evidence>
<feature type="compositionally biased region" description="Basic residues" evidence="1">
    <location>
        <begin position="14"/>
        <end position="26"/>
    </location>
</feature>
<evidence type="ECO:0000313" key="3">
    <source>
        <dbReference type="Proteomes" id="UP001152747"/>
    </source>
</evidence>
<feature type="compositionally biased region" description="Polar residues" evidence="1">
    <location>
        <begin position="37"/>
        <end position="46"/>
    </location>
</feature>
<keyword evidence="3" id="KW-1185">Reference proteome</keyword>
<protein>
    <submittedName>
        <fullName evidence="2">Uncharacterized protein</fullName>
    </submittedName>
</protein>
<name>A0A9P1N159_9PELO</name>
<evidence type="ECO:0000256" key="1">
    <source>
        <dbReference type="SAM" id="MobiDB-lite"/>
    </source>
</evidence>
<gene>
    <name evidence="2" type="ORF">CAMP_LOCUS6722</name>
</gene>
<sequence>MADTLNSHQSHQMGGRKHQNNRRHKSVASVGDRKNQRSSSQSSATPATLAAKFVPQVDGQNAFILCITRLGRQGHEFTWHDIRKVYHKDTGRTLTMDEMNAMYGTKNLTKREILELPAVSQLLEIMDGSMLCRFRLNLSATAAIHQDKQQRKAVPRGSAAENFSQNQALHVEDLEQQLVADAQKEESSPIEISTDIDAKSNGPTSDLSKSDVLSPNLEEKHAELSHQASLQSTDDEGWVSGRETRSDNSSPQLDESPKNEPVFEEEQPKEENTNRIAAGSDEMDGGVVSIAPMMYEQKEHLEHFRPTVVTTSIEAAFDAIDENSFGYANETVQEKIKSPTSSSSLTIPAPTPRKSRNAENLPERQENIQKLIEKFDQPIGFVEMKTDSPTKSPTKSIYNQVLAEIGETEKKIDEIFTSPAKNPESEAPNPTGKSPKVLFRNASTYSQILAQEKKDLSNFAEEKRKEAEFSVKEQASMSSLEIEYFESKMRADAGLFDELGINDCDGYTPRASIDPLSETSQKIQSAQKSKSSEKSEGLVTVIERNMPGKLAKNRQNSVESDADIAYSLCSEDEAEPITMIERSMKPETSWKNEEAAAENLAEKESFKRHKREKTVVVNVELDNGGNGAKIEEKVANLEIQTSIKERIAALQDAVSGQKSPAPIAKIENEEGEEAGIIHTLNRTQEFEQSVLEIRPANVATNSDGSMRARRRQVRFMRGCCVVS</sequence>
<feature type="region of interest" description="Disordered" evidence="1">
    <location>
        <begin position="1"/>
        <end position="47"/>
    </location>
</feature>
<feature type="compositionally biased region" description="Polar residues" evidence="1">
    <location>
        <begin position="1"/>
        <end position="12"/>
    </location>
</feature>
<feature type="compositionally biased region" description="Polar residues" evidence="1">
    <location>
        <begin position="201"/>
        <end position="213"/>
    </location>
</feature>
<proteinExistence type="predicted"/>
<dbReference type="OrthoDB" id="5844168at2759"/>
<dbReference type="Proteomes" id="UP001152747">
    <property type="component" value="Unassembled WGS sequence"/>
</dbReference>
<dbReference type="AlphaFoldDB" id="A0A9P1N159"/>
<feature type="region of interest" description="Disordered" evidence="1">
    <location>
        <begin position="335"/>
        <end position="363"/>
    </location>
</feature>
<feature type="region of interest" description="Disordered" evidence="1">
    <location>
        <begin position="181"/>
        <end position="283"/>
    </location>
</feature>